<dbReference type="AlphaFoldDB" id="A0A8G2F6X0"/>
<dbReference type="SMART" id="SM00028">
    <property type="entry name" value="TPR"/>
    <property type="match status" value="5"/>
</dbReference>
<dbReference type="OrthoDB" id="5469194at2"/>
<gene>
    <name evidence="2" type="ORF">SAMN05421830_11244</name>
</gene>
<dbReference type="PROSITE" id="PS50005">
    <property type="entry name" value="TPR"/>
    <property type="match status" value="3"/>
</dbReference>
<protein>
    <submittedName>
        <fullName evidence="2">Tetratricopeptide repeat-containing protein</fullName>
    </submittedName>
</protein>
<dbReference type="InterPro" id="IPR011990">
    <property type="entry name" value="TPR-like_helical_dom_sf"/>
</dbReference>
<dbReference type="Pfam" id="PF13181">
    <property type="entry name" value="TPR_8"/>
    <property type="match status" value="2"/>
</dbReference>
<evidence type="ECO:0000313" key="3">
    <source>
        <dbReference type="Proteomes" id="UP000199581"/>
    </source>
</evidence>
<dbReference type="InterPro" id="IPR019734">
    <property type="entry name" value="TPR_rpt"/>
</dbReference>
<dbReference type="EMBL" id="FOTO01000012">
    <property type="protein sequence ID" value="SFM03800.1"/>
    <property type="molecule type" value="Genomic_DNA"/>
</dbReference>
<dbReference type="PANTHER" id="PTHR12558:SF13">
    <property type="entry name" value="CELL DIVISION CYCLE PROTEIN 27 HOMOLOG"/>
    <property type="match status" value="1"/>
</dbReference>
<feature type="repeat" description="TPR" evidence="1">
    <location>
        <begin position="369"/>
        <end position="402"/>
    </location>
</feature>
<reference evidence="2 3" key="1">
    <citation type="submission" date="2016-10" db="EMBL/GenBank/DDBJ databases">
        <authorList>
            <person name="Varghese N."/>
            <person name="Submissions S."/>
        </authorList>
    </citation>
    <scope>NUCLEOTIDE SEQUENCE [LARGE SCALE GENOMIC DNA]</scope>
    <source>
        <strain evidence="2 3">DSM 1741</strain>
    </source>
</reference>
<dbReference type="Proteomes" id="UP000199581">
    <property type="component" value="Unassembled WGS sequence"/>
</dbReference>
<dbReference type="SUPFAM" id="SSF48452">
    <property type="entry name" value="TPR-like"/>
    <property type="match status" value="2"/>
</dbReference>
<feature type="repeat" description="TPR" evidence="1">
    <location>
        <begin position="407"/>
        <end position="440"/>
    </location>
</feature>
<dbReference type="Gene3D" id="1.25.40.10">
    <property type="entry name" value="Tetratricopeptide repeat domain"/>
    <property type="match status" value="1"/>
</dbReference>
<evidence type="ECO:0000313" key="2">
    <source>
        <dbReference type="EMBL" id="SFM03800.1"/>
    </source>
</evidence>
<feature type="repeat" description="TPR" evidence="1">
    <location>
        <begin position="335"/>
        <end position="368"/>
    </location>
</feature>
<evidence type="ECO:0000256" key="1">
    <source>
        <dbReference type="PROSITE-ProRule" id="PRU00339"/>
    </source>
</evidence>
<dbReference type="Pfam" id="PF13432">
    <property type="entry name" value="TPR_16"/>
    <property type="match status" value="1"/>
</dbReference>
<keyword evidence="1" id="KW-0802">TPR repeat</keyword>
<name>A0A8G2F6X0_DESNO</name>
<proteinExistence type="predicted"/>
<sequence>MSHKLIRKEIAPIYDRIVINFLQNQNGSFFIVTNDDIFIRTMRGALRTMGLNYDSLAIAHASADIGKKCRELLDTSSQVVMFIESKINGRSNVFDFKSLKDVFRNRLKIICITPEVSEEYVSFIAENDVDSIIVKPISINNIIQKIAFTIKPSNMFHTEVENIRELIEKGQYEEADSRIDMLLEEKPGSSICMVLKGDIARKNGKFKDAEFFYKEAVKESRLNLKPLQKLADLYFEINDPKEYIRYLLLMDKISPLNHTRKINIGEQYSKDGQEDKARKFYQDAVNIVRSQANDMLASTLMDIGVKLREINPEQSIQFMNQALETKGSDMTREDLWMVNEMGVSLRKKGDWKGAVQTYQQALGVIPNEGGLHYNMGMAYAQGKEHYKAVCEFEKAISASPDLLQESPLIPFNIGMVYFQMNRLQEVERFMKAALKCDPNFERAKTILEKIGSKQA</sequence>
<organism evidence="2 3">
    <name type="scientific">Desulfomicrobium norvegicum (strain DSM 1741 / NCIMB 8310)</name>
    <name type="common">Desulfovibrio baculatus (strain Norway 4)</name>
    <name type="synonym">Desulfovibrio desulfuricans (strain Norway 4)</name>
    <dbReference type="NCBI Taxonomy" id="52561"/>
    <lineage>
        <taxon>Bacteria</taxon>
        <taxon>Pseudomonadati</taxon>
        <taxon>Thermodesulfobacteriota</taxon>
        <taxon>Desulfovibrionia</taxon>
        <taxon>Desulfovibrionales</taxon>
        <taxon>Desulfomicrobiaceae</taxon>
        <taxon>Desulfomicrobium</taxon>
    </lineage>
</organism>
<accession>A0A8G2F6X0</accession>
<comment type="caution">
    <text evidence="2">The sequence shown here is derived from an EMBL/GenBank/DDBJ whole genome shotgun (WGS) entry which is preliminary data.</text>
</comment>
<dbReference type="PANTHER" id="PTHR12558">
    <property type="entry name" value="CELL DIVISION CYCLE 16,23,27"/>
    <property type="match status" value="1"/>
</dbReference>
<keyword evidence="3" id="KW-1185">Reference proteome</keyword>